<keyword evidence="1" id="KW-0472">Membrane</keyword>
<dbReference type="InterPro" id="IPR016410">
    <property type="entry name" value="Phage_imm"/>
</dbReference>
<dbReference type="Proteomes" id="UP000018851">
    <property type="component" value="Chromosome"/>
</dbReference>
<accession>W0A1D3</accession>
<feature type="transmembrane region" description="Helical" evidence="1">
    <location>
        <begin position="36"/>
        <end position="61"/>
    </location>
</feature>
<feature type="transmembrane region" description="Helical" evidence="1">
    <location>
        <begin position="6"/>
        <end position="29"/>
    </location>
</feature>
<dbReference type="AlphaFoldDB" id="W0A1D3"/>
<sequence length="71" mass="7843">MGGLSIIHWLIVLVVMLPLYAVPAIIAFARGHRQRVAILLVNILTGWTMIGWLGALVWSLLPSRSTEENHG</sequence>
<dbReference type="EMBL" id="CP006644">
    <property type="protein sequence ID" value="AHE51749.1"/>
    <property type="molecule type" value="Genomic_DNA"/>
</dbReference>
<evidence type="ECO:0000256" key="1">
    <source>
        <dbReference type="SAM" id="Phobius"/>
    </source>
</evidence>
<evidence type="ECO:0000313" key="3">
    <source>
        <dbReference type="Proteomes" id="UP000018851"/>
    </source>
</evidence>
<keyword evidence="3" id="KW-1185">Reference proteome</keyword>
<proteinExistence type="predicted"/>
<dbReference type="Pfam" id="PF14373">
    <property type="entry name" value="Imm_superinfect"/>
    <property type="match status" value="1"/>
</dbReference>
<protein>
    <submittedName>
        <fullName evidence="2">Membrane protein</fullName>
    </submittedName>
</protein>
<name>W0A1D3_9SPHN</name>
<dbReference type="RefSeq" id="WP_025294487.1">
    <property type="nucleotide sequence ID" value="NZ_CP006644.1"/>
</dbReference>
<dbReference type="HOGENOM" id="CLU_2737982_0_0_5"/>
<dbReference type="PATRIC" id="fig|1123269.5.peg.4658"/>
<dbReference type="STRING" id="1123269.NX02_23785"/>
<dbReference type="eggNOG" id="ENOG5030K92">
    <property type="taxonomic scope" value="Bacteria"/>
</dbReference>
<gene>
    <name evidence="2" type="ORF">NX02_23785</name>
</gene>
<keyword evidence="1" id="KW-0812">Transmembrane</keyword>
<evidence type="ECO:0000313" key="2">
    <source>
        <dbReference type="EMBL" id="AHE51749.1"/>
    </source>
</evidence>
<reference evidence="2 3" key="1">
    <citation type="submission" date="2013-07" db="EMBL/GenBank/DDBJ databases">
        <title>Completed genome of Sphingomonas sanxanigenens NX02.</title>
        <authorList>
            <person name="Ma T."/>
            <person name="Huang H."/>
            <person name="Wu M."/>
            <person name="Li X."/>
            <person name="Li G."/>
        </authorList>
    </citation>
    <scope>NUCLEOTIDE SEQUENCE [LARGE SCALE GENOMIC DNA]</scope>
    <source>
        <strain evidence="2 3">NX02</strain>
    </source>
</reference>
<dbReference type="KEGG" id="ssan:NX02_23785"/>
<organism evidence="2 3">
    <name type="scientific">Sphingomonas sanxanigenens DSM 19645 = NX02</name>
    <dbReference type="NCBI Taxonomy" id="1123269"/>
    <lineage>
        <taxon>Bacteria</taxon>
        <taxon>Pseudomonadati</taxon>
        <taxon>Pseudomonadota</taxon>
        <taxon>Alphaproteobacteria</taxon>
        <taxon>Sphingomonadales</taxon>
        <taxon>Sphingomonadaceae</taxon>
        <taxon>Sphingomonas</taxon>
    </lineage>
</organism>
<keyword evidence="1" id="KW-1133">Transmembrane helix</keyword>